<name>A0ABY4CDL2_9BACT</name>
<dbReference type="InterPro" id="IPR052165">
    <property type="entry name" value="Membrane_assoc_protease"/>
</dbReference>
<keyword evidence="11" id="KW-1185">Reference proteome</keyword>
<feature type="transmembrane region" description="Helical" evidence="5">
    <location>
        <begin position="225"/>
        <end position="248"/>
    </location>
</feature>
<comment type="subcellular location">
    <subcellularLocation>
        <location evidence="1">Membrane</location>
        <topology evidence="1">Multi-pass membrane protein</topology>
    </subcellularLocation>
</comment>
<reference evidence="10" key="1">
    <citation type="submission" date="2022-03" db="EMBL/GenBank/DDBJ databases">
        <title>Genome Identification and Characterization of new species Bdellovibrio reynosense LBG001 sp. nov. from a Mexico soil sample.</title>
        <authorList>
            <person name="Camilli A."/>
            <person name="Ajao Y."/>
            <person name="Guo X."/>
        </authorList>
    </citation>
    <scope>NUCLEOTIDE SEQUENCE</scope>
    <source>
        <strain evidence="10">LBG001</strain>
    </source>
</reference>
<evidence type="ECO:0000256" key="6">
    <source>
        <dbReference type="SAM" id="SignalP"/>
    </source>
</evidence>
<dbReference type="InterPro" id="IPR056739">
    <property type="entry name" value="NfeD_membrane"/>
</dbReference>
<dbReference type="EMBL" id="CP093442">
    <property type="protein sequence ID" value="UOF01756.1"/>
    <property type="molecule type" value="Genomic_DNA"/>
</dbReference>
<evidence type="ECO:0000259" key="9">
    <source>
        <dbReference type="Pfam" id="PF25145"/>
    </source>
</evidence>
<keyword evidence="3 5" id="KW-1133">Transmembrane helix</keyword>
<keyword evidence="6" id="KW-0732">Signal</keyword>
<dbReference type="Gene3D" id="3.90.226.10">
    <property type="entry name" value="2-enoyl-CoA Hydratase, Chain A, domain 1"/>
    <property type="match status" value="1"/>
</dbReference>
<feature type="transmembrane region" description="Helical" evidence="5">
    <location>
        <begin position="278"/>
        <end position="295"/>
    </location>
</feature>
<dbReference type="SUPFAM" id="SSF141322">
    <property type="entry name" value="NfeD domain-like"/>
    <property type="match status" value="1"/>
</dbReference>
<evidence type="ECO:0000256" key="2">
    <source>
        <dbReference type="ARBA" id="ARBA00022692"/>
    </source>
</evidence>
<organism evidence="10 11">
    <name type="scientific">Bdellovibrio reynosensis</name>
    <dbReference type="NCBI Taxonomy" id="2835041"/>
    <lineage>
        <taxon>Bacteria</taxon>
        <taxon>Pseudomonadati</taxon>
        <taxon>Bdellovibrionota</taxon>
        <taxon>Bdellovibrionia</taxon>
        <taxon>Bdellovibrionales</taxon>
        <taxon>Pseudobdellovibrionaceae</taxon>
        <taxon>Bdellovibrio</taxon>
    </lineage>
</organism>
<evidence type="ECO:0000259" key="7">
    <source>
        <dbReference type="Pfam" id="PF01957"/>
    </source>
</evidence>
<feature type="transmembrane region" description="Helical" evidence="5">
    <location>
        <begin position="255"/>
        <end position="272"/>
    </location>
</feature>
<evidence type="ECO:0000256" key="1">
    <source>
        <dbReference type="ARBA" id="ARBA00004141"/>
    </source>
</evidence>
<keyword evidence="4 5" id="KW-0472">Membrane</keyword>
<proteinExistence type="predicted"/>
<dbReference type="Pfam" id="PF01957">
    <property type="entry name" value="NfeD"/>
    <property type="match status" value="1"/>
</dbReference>
<evidence type="ECO:0000256" key="4">
    <source>
        <dbReference type="ARBA" id="ARBA00023136"/>
    </source>
</evidence>
<feature type="chain" id="PRO_5045346127" evidence="6">
    <location>
        <begin position="21"/>
        <end position="424"/>
    </location>
</feature>
<dbReference type="InterPro" id="IPR002810">
    <property type="entry name" value="NfeD-like_C"/>
</dbReference>
<dbReference type="Pfam" id="PF24961">
    <property type="entry name" value="NfeD_membrane"/>
    <property type="match status" value="1"/>
</dbReference>
<feature type="domain" description="NfeD integral membrane" evidence="8">
    <location>
        <begin position="234"/>
        <end position="349"/>
    </location>
</feature>
<dbReference type="SUPFAM" id="SSF52096">
    <property type="entry name" value="ClpP/crotonase"/>
    <property type="match status" value="1"/>
</dbReference>
<evidence type="ECO:0000259" key="8">
    <source>
        <dbReference type="Pfam" id="PF24961"/>
    </source>
</evidence>
<dbReference type="PANTHER" id="PTHR33507:SF4">
    <property type="entry name" value="NODULATION COMPETITIVENESS PROTEIN NFED"/>
    <property type="match status" value="1"/>
</dbReference>
<evidence type="ECO:0000256" key="5">
    <source>
        <dbReference type="SAM" id="Phobius"/>
    </source>
</evidence>
<evidence type="ECO:0000256" key="3">
    <source>
        <dbReference type="ARBA" id="ARBA00022989"/>
    </source>
</evidence>
<protein>
    <submittedName>
        <fullName evidence="10">Nodulation protein NfeD</fullName>
    </submittedName>
</protein>
<evidence type="ECO:0000313" key="10">
    <source>
        <dbReference type="EMBL" id="UOF01756.1"/>
    </source>
</evidence>
<dbReference type="CDD" id="cd07020">
    <property type="entry name" value="Clp_protease_NfeD_1"/>
    <property type="match status" value="1"/>
</dbReference>
<feature type="signal peptide" evidence="6">
    <location>
        <begin position="1"/>
        <end position="20"/>
    </location>
</feature>
<dbReference type="RefSeq" id="WP_243538360.1">
    <property type="nucleotide sequence ID" value="NZ_CP093442.1"/>
</dbReference>
<dbReference type="PANTHER" id="PTHR33507">
    <property type="entry name" value="INNER MEMBRANE PROTEIN YBBJ"/>
    <property type="match status" value="1"/>
</dbReference>
<sequence length="424" mass="45772">MKFLAFLIFILCNLQIAAHAKCTVAVTINEAITASTSDYLERAEKRAKENKCESIYVRMNTPGGSLQSTRLIVEKILASDLPYVCLITPSGGHAGSAGAIILQACHVNGGLPATSIGAATPILGTGEKIPDDLRKKIINDTVSWLEGITKLRGRNLKFSKEIVTEAKSLGVEDAHAEKALDILAKNEIDFLNQAQGRMVTFKENQKQEVKISDLQEFAPDTRYKVLSFVADPEFAYLLFMGSLALLYVELTHPGLIAPGVIGGIGLVLSMVAFHKLEVAWGGLALILLGIAFLILEIFVPSFGALGVGGLIAVFMGSLFLFDMETTGYSLPLPLIISVVGVLAALFLGIGYLAVRTIRLKARDWDVDLAEAMGEVVSVESNGHRGQIIIMGETWKFVSEDSLQVADRVNVTGRQGLTLNVKKIK</sequence>
<evidence type="ECO:0000313" key="11">
    <source>
        <dbReference type="Proteomes" id="UP000830116"/>
    </source>
</evidence>
<dbReference type="Proteomes" id="UP000830116">
    <property type="component" value="Chromosome"/>
</dbReference>
<feature type="domain" description="NfeD1b N-terminal" evidence="9">
    <location>
        <begin position="26"/>
        <end position="186"/>
    </location>
</feature>
<feature type="transmembrane region" description="Helical" evidence="5">
    <location>
        <begin position="302"/>
        <end position="321"/>
    </location>
</feature>
<gene>
    <name evidence="10" type="ORF">MNR06_02155</name>
</gene>
<dbReference type="InterPro" id="IPR012340">
    <property type="entry name" value="NA-bd_OB-fold"/>
</dbReference>
<accession>A0ABY4CDL2</accession>
<keyword evidence="2 5" id="KW-0812">Transmembrane</keyword>
<dbReference type="InterPro" id="IPR056738">
    <property type="entry name" value="NfeD1b_N"/>
</dbReference>
<dbReference type="Pfam" id="PF25145">
    <property type="entry name" value="NfeD1b_N"/>
    <property type="match status" value="1"/>
</dbReference>
<dbReference type="Gene3D" id="2.40.50.140">
    <property type="entry name" value="Nucleic acid-binding proteins"/>
    <property type="match status" value="1"/>
</dbReference>
<dbReference type="InterPro" id="IPR029045">
    <property type="entry name" value="ClpP/crotonase-like_dom_sf"/>
</dbReference>
<feature type="domain" description="NfeD-like C-terminal" evidence="7">
    <location>
        <begin position="372"/>
        <end position="422"/>
    </location>
</feature>
<feature type="transmembrane region" description="Helical" evidence="5">
    <location>
        <begin position="333"/>
        <end position="354"/>
    </location>
</feature>